<protein>
    <recommendedName>
        <fullName evidence="9">DUF423 domain-containing protein</fullName>
    </recommendedName>
</protein>
<evidence type="ECO:0000256" key="5">
    <source>
        <dbReference type="ARBA" id="ARBA00023136"/>
    </source>
</evidence>
<feature type="transmembrane region" description="Helical" evidence="6">
    <location>
        <begin position="74"/>
        <end position="93"/>
    </location>
</feature>
<proteinExistence type="inferred from homology"/>
<name>A0A6N4STZ8_CYTH3</name>
<accession>A0A6N4STZ8</accession>
<feature type="transmembrane region" description="Helical" evidence="6">
    <location>
        <begin position="45"/>
        <end position="62"/>
    </location>
</feature>
<feature type="transmembrane region" description="Helical" evidence="6">
    <location>
        <begin position="105"/>
        <end position="124"/>
    </location>
</feature>
<keyword evidence="3 6" id="KW-0812">Transmembrane</keyword>
<gene>
    <name evidence="7" type="ordered locus">CHU_2662</name>
</gene>
<evidence type="ECO:0008006" key="9">
    <source>
        <dbReference type="Google" id="ProtNLM"/>
    </source>
</evidence>
<keyword evidence="8" id="KW-1185">Reference proteome</keyword>
<evidence type="ECO:0000256" key="1">
    <source>
        <dbReference type="ARBA" id="ARBA00004141"/>
    </source>
</evidence>
<dbReference type="InterPro" id="IPR006696">
    <property type="entry name" value="DUF423"/>
</dbReference>
<dbReference type="AlphaFoldDB" id="A0A6N4STZ8"/>
<reference evidence="7 8" key="1">
    <citation type="journal article" date="2007" name="Appl. Environ. Microbiol.">
        <title>Genome sequence of the cellulolytic gliding bacterium Cytophaga hutchinsonii.</title>
        <authorList>
            <person name="Xie G."/>
            <person name="Bruce D.C."/>
            <person name="Challacombe J.F."/>
            <person name="Chertkov O."/>
            <person name="Detter J.C."/>
            <person name="Gilna P."/>
            <person name="Han C.S."/>
            <person name="Lucas S."/>
            <person name="Misra M."/>
            <person name="Myers G.L."/>
            <person name="Richardson P."/>
            <person name="Tapia R."/>
            <person name="Thayer N."/>
            <person name="Thompson L.S."/>
            <person name="Brettin T.S."/>
            <person name="Henrissat B."/>
            <person name="Wilson D.B."/>
            <person name="McBride M.J."/>
        </authorList>
    </citation>
    <scope>NUCLEOTIDE SEQUENCE [LARGE SCALE GENOMIC DNA]</scope>
    <source>
        <strain evidence="8">ATCC 33406 / DSM 1761 / CIP 103989 / NBRC 15051 / NCIMB 9469 / D465</strain>
    </source>
</reference>
<sequence>MLHKTFLLAGSIFAGLGVAIGAFGAHKLKDFLLQTGRTETFEKAVMYQFYHSFALLIVGILLMQAQFNAKYLNYAGYSFIAGILIFSGSLYILCLTETPKWGAVTPIGGVCMIAGWVLVSMSFCK</sequence>
<evidence type="ECO:0000256" key="2">
    <source>
        <dbReference type="ARBA" id="ARBA00009694"/>
    </source>
</evidence>
<dbReference type="Proteomes" id="UP000001822">
    <property type="component" value="Chromosome"/>
</dbReference>
<evidence type="ECO:0000313" key="7">
    <source>
        <dbReference type="EMBL" id="ABG59914.1"/>
    </source>
</evidence>
<dbReference type="Pfam" id="PF04241">
    <property type="entry name" value="DUF423"/>
    <property type="match status" value="1"/>
</dbReference>
<comment type="similarity">
    <text evidence="2">Belongs to the UPF0382 family.</text>
</comment>
<organism evidence="7 8">
    <name type="scientific">Cytophaga hutchinsonii (strain ATCC 33406 / DSM 1761 / CIP 103989 / NBRC 15051 / NCIMB 9469 / D465)</name>
    <dbReference type="NCBI Taxonomy" id="269798"/>
    <lineage>
        <taxon>Bacteria</taxon>
        <taxon>Pseudomonadati</taxon>
        <taxon>Bacteroidota</taxon>
        <taxon>Cytophagia</taxon>
        <taxon>Cytophagales</taxon>
        <taxon>Cytophagaceae</taxon>
        <taxon>Cytophaga</taxon>
    </lineage>
</organism>
<dbReference type="EMBL" id="CP000383">
    <property type="protein sequence ID" value="ABG59914.1"/>
    <property type="molecule type" value="Genomic_DNA"/>
</dbReference>
<dbReference type="RefSeq" id="WP_011586024.1">
    <property type="nucleotide sequence ID" value="NC_008255.1"/>
</dbReference>
<dbReference type="GO" id="GO:0005886">
    <property type="term" value="C:plasma membrane"/>
    <property type="evidence" value="ECO:0007669"/>
    <property type="project" value="TreeGrafter"/>
</dbReference>
<dbReference type="KEGG" id="chu:CHU_2662"/>
<keyword evidence="4 6" id="KW-1133">Transmembrane helix</keyword>
<dbReference type="OrthoDB" id="9802121at2"/>
<evidence type="ECO:0000256" key="6">
    <source>
        <dbReference type="SAM" id="Phobius"/>
    </source>
</evidence>
<keyword evidence="5 6" id="KW-0472">Membrane</keyword>
<evidence type="ECO:0000313" key="8">
    <source>
        <dbReference type="Proteomes" id="UP000001822"/>
    </source>
</evidence>
<comment type="subcellular location">
    <subcellularLocation>
        <location evidence="1">Membrane</location>
        <topology evidence="1">Multi-pass membrane protein</topology>
    </subcellularLocation>
</comment>
<dbReference type="PANTHER" id="PTHR43461:SF1">
    <property type="entry name" value="TRANSMEMBRANE PROTEIN 256"/>
    <property type="match status" value="1"/>
</dbReference>
<evidence type="ECO:0000256" key="4">
    <source>
        <dbReference type="ARBA" id="ARBA00022989"/>
    </source>
</evidence>
<dbReference type="PANTHER" id="PTHR43461">
    <property type="entry name" value="TRANSMEMBRANE PROTEIN 256"/>
    <property type="match status" value="1"/>
</dbReference>
<evidence type="ECO:0000256" key="3">
    <source>
        <dbReference type="ARBA" id="ARBA00022692"/>
    </source>
</evidence>